<name>A0A9W9ZR24_9CNID</name>
<keyword evidence="4" id="KW-1133">Transmembrane helix</keyword>
<sequence length="96" mass="10584">MSSSGTFIGCFDNTDPLRQLKHRYEGHPAMVPDICVDHCNSKGFPFAGLLMASECFCGFYFNDDSKVSDDQCKLPCQGDHQRSCGGQKYIAVYSTG</sequence>
<accession>A0A9W9ZR24</accession>
<evidence type="ECO:0000259" key="7">
    <source>
        <dbReference type="PROSITE" id="PS51212"/>
    </source>
</evidence>
<keyword evidence="3" id="KW-0732">Signal</keyword>
<organism evidence="8 9">
    <name type="scientific">Desmophyllum pertusum</name>
    <dbReference type="NCBI Taxonomy" id="174260"/>
    <lineage>
        <taxon>Eukaryota</taxon>
        <taxon>Metazoa</taxon>
        <taxon>Cnidaria</taxon>
        <taxon>Anthozoa</taxon>
        <taxon>Hexacorallia</taxon>
        <taxon>Scleractinia</taxon>
        <taxon>Caryophylliina</taxon>
        <taxon>Caryophylliidae</taxon>
        <taxon>Desmophyllum</taxon>
    </lineage>
</organism>
<dbReference type="EMBL" id="MU825877">
    <property type="protein sequence ID" value="KAJ7386326.1"/>
    <property type="molecule type" value="Genomic_DNA"/>
</dbReference>
<keyword evidence="9" id="KW-1185">Reference proteome</keyword>
<dbReference type="Pfam" id="PF01822">
    <property type="entry name" value="WSC"/>
    <property type="match status" value="1"/>
</dbReference>
<feature type="domain" description="WSC" evidence="7">
    <location>
        <begin position="4"/>
        <end position="96"/>
    </location>
</feature>
<evidence type="ECO:0000313" key="9">
    <source>
        <dbReference type="Proteomes" id="UP001163046"/>
    </source>
</evidence>
<keyword evidence="2" id="KW-0812">Transmembrane</keyword>
<evidence type="ECO:0000256" key="1">
    <source>
        <dbReference type="ARBA" id="ARBA00004167"/>
    </source>
</evidence>
<dbReference type="AlphaFoldDB" id="A0A9W9ZR24"/>
<reference evidence="8" key="1">
    <citation type="submission" date="2023-01" db="EMBL/GenBank/DDBJ databases">
        <title>Genome assembly of the deep-sea coral Lophelia pertusa.</title>
        <authorList>
            <person name="Herrera S."/>
            <person name="Cordes E."/>
        </authorList>
    </citation>
    <scope>NUCLEOTIDE SEQUENCE</scope>
    <source>
        <strain evidence="8">USNM1676648</strain>
        <tissue evidence="8">Polyp</tissue>
    </source>
</reference>
<dbReference type="OrthoDB" id="6612188at2759"/>
<evidence type="ECO:0000256" key="4">
    <source>
        <dbReference type="ARBA" id="ARBA00022989"/>
    </source>
</evidence>
<protein>
    <recommendedName>
        <fullName evidence="7">WSC domain-containing protein</fullName>
    </recommendedName>
</protein>
<evidence type="ECO:0000256" key="2">
    <source>
        <dbReference type="ARBA" id="ARBA00022692"/>
    </source>
</evidence>
<dbReference type="GO" id="GO:0005886">
    <property type="term" value="C:plasma membrane"/>
    <property type="evidence" value="ECO:0007669"/>
    <property type="project" value="TreeGrafter"/>
</dbReference>
<dbReference type="Proteomes" id="UP001163046">
    <property type="component" value="Unassembled WGS sequence"/>
</dbReference>
<evidence type="ECO:0000256" key="6">
    <source>
        <dbReference type="ARBA" id="ARBA00023180"/>
    </source>
</evidence>
<gene>
    <name evidence="8" type="ORF">OS493_010737</name>
</gene>
<dbReference type="SMART" id="SM00321">
    <property type="entry name" value="WSC"/>
    <property type="match status" value="1"/>
</dbReference>
<keyword evidence="6" id="KW-0325">Glycoprotein</keyword>
<dbReference type="PROSITE" id="PS51212">
    <property type="entry name" value="WSC"/>
    <property type="match status" value="1"/>
</dbReference>
<evidence type="ECO:0000256" key="3">
    <source>
        <dbReference type="ARBA" id="ARBA00022729"/>
    </source>
</evidence>
<dbReference type="PANTHER" id="PTHR24269:SF16">
    <property type="entry name" value="PROTEIN SLG1"/>
    <property type="match status" value="1"/>
</dbReference>
<proteinExistence type="predicted"/>
<comment type="subcellular location">
    <subcellularLocation>
        <location evidence="1">Membrane</location>
        <topology evidence="1">Single-pass membrane protein</topology>
    </subcellularLocation>
</comment>
<dbReference type="InterPro" id="IPR051836">
    <property type="entry name" value="Kremen_rcpt"/>
</dbReference>
<dbReference type="PANTHER" id="PTHR24269">
    <property type="entry name" value="KREMEN PROTEIN"/>
    <property type="match status" value="1"/>
</dbReference>
<comment type="caution">
    <text evidence="8">The sequence shown here is derived from an EMBL/GenBank/DDBJ whole genome shotgun (WGS) entry which is preliminary data.</text>
</comment>
<dbReference type="InterPro" id="IPR002889">
    <property type="entry name" value="WSC_carb-bd"/>
</dbReference>
<keyword evidence="5" id="KW-0472">Membrane</keyword>
<evidence type="ECO:0000256" key="5">
    <source>
        <dbReference type="ARBA" id="ARBA00023136"/>
    </source>
</evidence>
<evidence type="ECO:0000313" key="8">
    <source>
        <dbReference type="EMBL" id="KAJ7386326.1"/>
    </source>
</evidence>